<feature type="transmembrane region" description="Helical" evidence="1">
    <location>
        <begin position="239"/>
        <end position="260"/>
    </location>
</feature>
<sequence>MENATQQALSADELLAGTEAQSEAVLALPAGSQTVFALVRKLRGQRATSDTFRVQLRACMRQYGEDWQLLDGDDAKWYDTLNSAWVIADHDSRTLHFGPKGGIPVSETLAGHGLPAYLFAQTILWAKQRYPDYAVARILLHPDEAADEESRLRRNSFYASQGFDFEWFDHEQRAGCCFKGRADQLLAVWDLQTVRDLSCEALIGLVAEENTLRVEAQDARARMASHKEHLESRFERERMINLILTGVTCFVLTMGLMAALGV</sequence>
<evidence type="ECO:0000313" key="3">
    <source>
        <dbReference type="Proteomes" id="UP000308891"/>
    </source>
</evidence>
<dbReference type="EMBL" id="STGJ01000003">
    <property type="protein sequence ID" value="TIC85277.1"/>
    <property type="molecule type" value="Genomic_DNA"/>
</dbReference>
<dbReference type="OrthoDB" id="6858622at2"/>
<evidence type="ECO:0000313" key="2">
    <source>
        <dbReference type="EMBL" id="TIC85277.1"/>
    </source>
</evidence>
<comment type="caution">
    <text evidence="2">The sequence shown here is derived from an EMBL/GenBank/DDBJ whole genome shotgun (WGS) entry which is preliminary data.</text>
</comment>
<dbReference type="RefSeq" id="WP_136551725.1">
    <property type="nucleotide sequence ID" value="NZ_STGJ01000003.1"/>
</dbReference>
<protein>
    <submittedName>
        <fullName evidence="2">Uncharacterized protein</fullName>
    </submittedName>
</protein>
<proteinExistence type="predicted"/>
<keyword evidence="1" id="KW-1133">Transmembrane helix</keyword>
<accession>A0A4T0V1W5</accession>
<keyword evidence="3" id="KW-1185">Reference proteome</keyword>
<gene>
    <name evidence="2" type="ORF">E5K04_04575</name>
</gene>
<evidence type="ECO:0000256" key="1">
    <source>
        <dbReference type="SAM" id="Phobius"/>
    </source>
</evidence>
<keyword evidence="1" id="KW-0472">Membrane</keyword>
<reference evidence="2 3" key="1">
    <citation type="submission" date="2019-04" db="EMBL/GenBank/DDBJ databases">
        <title>Crenobacter sp. nov.</title>
        <authorList>
            <person name="Shi S."/>
        </authorList>
    </citation>
    <scope>NUCLEOTIDE SEQUENCE [LARGE SCALE GENOMIC DNA]</scope>
    <source>
        <strain evidence="2 3">GY 70310</strain>
    </source>
</reference>
<dbReference type="AlphaFoldDB" id="A0A4T0V1W5"/>
<dbReference type="Proteomes" id="UP000308891">
    <property type="component" value="Unassembled WGS sequence"/>
</dbReference>
<organism evidence="2 3">
    <name type="scientific">Crenobacter intestini</name>
    <dbReference type="NCBI Taxonomy" id="2563443"/>
    <lineage>
        <taxon>Bacteria</taxon>
        <taxon>Pseudomonadati</taxon>
        <taxon>Pseudomonadota</taxon>
        <taxon>Betaproteobacteria</taxon>
        <taxon>Neisseriales</taxon>
        <taxon>Neisseriaceae</taxon>
        <taxon>Crenobacter</taxon>
    </lineage>
</organism>
<name>A0A4T0V1W5_9NEIS</name>
<keyword evidence="1" id="KW-0812">Transmembrane</keyword>